<evidence type="ECO:0000256" key="6">
    <source>
        <dbReference type="ARBA" id="ARBA00022840"/>
    </source>
</evidence>
<dbReference type="PANTHER" id="PTHR43289">
    <property type="entry name" value="MITOGEN-ACTIVATED PROTEIN KINASE KINASE KINASE 20-RELATED"/>
    <property type="match status" value="1"/>
</dbReference>
<evidence type="ECO:0000256" key="2">
    <source>
        <dbReference type="ARBA" id="ARBA00022527"/>
    </source>
</evidence>
<dbReference type="InterPro" id="IPR011009">
    <property type="entry name" value="Kinase-like_dom_sf"/>
</dbReference>
<dbReference type="GO" id="GO:0005524">
    <property type="term" value="F:ATP binding"/>
    <property type="evidence" value="ECO:0007669"/>
    <property type="project" value="UniProtKB-UniRule"/>
</dbReference>
<keyword evidence="6 7" id="KW-0067">ATP-binding</keyword>
<keyword evidence="5" id="KW-0418">Kinase</keyword>
<dbReference type="PROSITE" id="PS00107">
    <property type="entry name" value="PROTEIN_KINASE_ATP"/>
    <property type="match status" value="1"/>
</dbReference>
<dbReference type="InterPro" id="IPR008271">
    <property type="entry name" value="Ser/Thr_kinase_AS"/>
</dbReference>
<evidence type="ECO:0000256" key="5">
    <source>
        <dbReference type="ARBA" id="ARBA00022777"/>
    </source>
</evidence>
<organism evidence="9 10">
    <name type="scientific">Roseisolibacter agri</name>
    <dbReference type="NCBI Taxonomy" id="2014610"/>
    <lineage>
        <taxon>Bacteria</taxon>
        <taxon>Pseudomonadati</taxon>
        <taxon>Gemmatimonadota</taxon>
        <taxon>Gemmatimonadia</taxon>
        <taxon>Gemmatimonadales</taxon>
        <taxon>Gemmatimonadaceae</taxon>
        <taxon>Roseisolibacter</taxon>
    </lineage>
</organism>
<feature type="binding site" evidence="7">
    <location>
        <position position="80"/>
    </location>
    <ligand>
        <name>ATP</name>
        <dbReference type="ChEBI" id="CHEBI:30616"/>
    </ligand>
</feature>
<dbReference type="InterPro" id="IPR017441">
    <property type="entry name" value="Protein_kinase_ATP_BS"/>
</dbReference>
<evidence type="ECO:0000313" key="10">
    <source>
        <dbReference type="Proteomes" id="UP001161325"/>
    </source>
</evidence>
<dbReference type="PROSITE" id="PS00108">
    <property type="entry name" value="PROTEIN_KINASE_ST"/>
    <property type="match status" value="1"/>
</dbReference>
<dbReference type="RefSeq" id="WP_284350658.1">
    <property type="nucleotide sequence ID" value="NZ_BRXS01000004.1"/>
</dbReference>
<keyword evidence="2" id="KW-0723">Serine/threonine-protein kinase</keyword>
<dbReference type="AlphaFoldDB" id="A0AA37Q4J0"/>
<protein>
    <recommendedName>
        <fullName evidence="1">non-specific serine/threonine protein kinase</fullName>
        <ecNumber evidence="1">2.7.11.1</ecNumber>
    </recommendedName>
</protein>
<dbReference type="Proteomes" id="UP001161325">
    <property type="component" value="Unassembled WGS sequence"/>
</dbReference>
<dbReference type="SMART" id="SM00220">
    <property type="entry name" value="S_TKc"/>
    <property type="match status" value="1"/>
</dbReference>
<dbReference type="SUPFAM" id="SSF56112">
    <property type="entry name" value="Protein kinase-like (PK-like)"/>
    <property type="match status" value="1"/>
</dbReference>
<evidence type="ECO:0000313" key="9">
    <source>
        <dbReference type="EMBL" id="GLC26199.1"/>
    </source>
</evidence>
<dbReference type="EMBL" id="BRXS01000004">
    <property type="protein sequence ID" value="GLC26199.1"/>
    <property type="molecule type" value="Genomic_DNA"/>
</dbReference>
<evidence type="ECO:0000259" key="8">
    <source>
        <dbReference type="PROSITE" id="PS50011"/>
    </source>
</evidence>
<evidence type="ECO:0000256" key="7">
    <source>
        <dbReference type="PROSITE-ProRule" id="PRU10141"/>
    </source>
</evidence>
<dbReference type="Gene3D" id="1.10.510.10">
    <property type="entry name" value="Transferase(Phosphotransferase) domain 1"/>
    <property type="match status" value="1"/>
</dbReference>
<reference evidence="9" key="1">
    <citation type="submission" date="2022-08" db="EMBL/GenBank/DDBJ databases">
        <title>Draft genome sequencing of Roseisolibacter agri AW1220.</title>
        <authorList>
            <person name="Tobiishi Y."/>
            <person name="Tonouchi A."/>
        </authorList>
    </citation>
    <scope>NUCLEOTIDE SEQUENCE</scope>
    <source>
        <strain evidence="9">AW1220</strain>
    </source>
</reference>
<evidence type="ECO:0000256" key="4">
    <source>
        <dbReference type="ARBA" id="ARBA00022741"/>
    </source>
</evidence>
<dbReference type="EC" id="2.7.11.1" evidence="1"/>
<proteinExistence type="predicted"/>
<dbReference type="PROSITE" id="PS50011">
    <property type="entry name" value="PROTEIN_KINASE_DOM"/>
    <property type="match status" value="1"/>
</dbReference>
<dbReference type="Pfam" id="PF00069">
    <property type="entry name" value="Pkinase"/>
    <property type="match status" value="1"/>
</dbReference>
<keyword evidence="4 7" id="KW-0547">Nucleotide-binding</keyword>
<keyword evidence="3" id="KW-0808">Transferase</keyword>
<dbReference type="GO" id="GO:0004674">
    <property type="term" value="F:protein serine/threonine kinase activity"/>
    <property type="evidence" value="ECO:0007669"/>
    <property type="project" value="UniProtKB-KW"/>
</dbReference>
<accession>A0AA37Q4J0</accession>
<comment type="caution">
    <text evidence="9">The sequence shown here is derived from an EMBL/GenBank/DDBJ whole genome shotgun (WGS) entry which is preliminary data.</text>
</comment>
<evidence type="ECO:0000256" key="1">
    <source>
        <dbReference type="ARBA" id="ARBA00012513"/>
    </source>
</evidence>
<keyword evidence="10" id="KW-1185">Reference proteome</keyword>
<name>A0AA37Q4J0_9BACT</name>
<sequence length="336" mass="36399">MFCPDCGTWTRASLPRCTRCNGVLPTLPARATEEPPDEELSALRRATGNRMVVVRRLGSGGMASVFLARHAVLDTPLAIKVLHPHLAREAEMRERFRREAEAAARLRHPHICPILDYGWGPGVEYLVMPYLGGGSLADAMAGRRTIAAERAAAVAAQAAQGLDYAHRHGVVHRDVKPDNVLFDEEGHAIVTDFGIASARFHARLTATGRAMGTPHYMSPEQAMGRLLDGRSDVYALGVLLYEMLSGDPPFDGADSYAVGYKHVHEAPVPIEVAAPGVPPGLAAIVMRCLAKSADERFQRADDLSDALLGFLMDRGAPELRSAWRARRGGSTPSRAR</sequence>
<gene>
    <name evidence="9" type="ORF">rosag_27120</name>
</gene>
<dbReference type="Gene3D" id="3.30.200.20">
    <property type="entry name" value="Phosphorylase Kinase, domain 1"/>
    <property type="match status" value="1"/>
</dbReference>
<evidence type="ECO:0000256" key="3">
    <source>
        <dbReference type="ARBA" id="ARBA00022679"/>
    </source>
</evidence>
<dbReference type="FunFam" id="1.10.510.10:FF:000021">
    <property type="entry name" value="Serine/threonine protein kinase"/>
    <property type="match status" value="1"/>
</dbReference>
<dbReference type="InterPro" id="IPR000719">
    <property type="entry name" value="Prot_kinase_dom"/>
</dbReference>
<dbReference type="CDD" id="cd14014">
    <property type="entry name" value="STKc_PknB_like"/>
    <property type="match status" value="1"/>
</dbReference>
<feature type="domain" description="Protein kinase" evidence="8">
    <location>
        <begin position="51"/>
        <end position="308"/>
    </location>
</feature>
<dbReference type="PANTHER" id="PTHR43289:SF34">
    <property type="entry name" value="SERINE_THREONINE-PROTEIN KINASE YBDM-RELATED"/>
    <property type="match status" value="1"/>
</dbReference>